<accession>A0A2R3Z7K9</accession>
<dbReference type="EMBL" id="CP028136">
    <property type="protein sequence ID" value="AVR46267.1"/>
    <property type="molecule type" value="Genomic_DNA"/>
</dbReference>
<dbReference type="GO" id="GO:0003677">
    <property type="term" value="F:DNA binding"/>
    <property type="evidence" value="ECO:0007669"/>
    <property type="project" value="UniProtKB-UniRule"/>
</dbReference>
<dbReference type="GO" id="GO:0005737">
    <property type="term" value="C:cytoplasm"/>
    <property type="evidence" value="ECO:0007669"/>
    <property type="project" value="TreeGrafter"/>
</dbReference>
<evidence type="ECO:0000259" key="9">
    <source>
        <dbReference type="PROSITE" id="PS52040"/>
    </source>
</evidence>
<keyword evidence="3 6" id="KW-0799">Topoisomerase</keyword>
<reference evidence="11" key="1">
    <citation type="submission" date="2018-03" db="EMBL/GenBank/DDBJ databases">
        <title>Gramella fulva sp. nov., isolated from a dry surface of tidal flat.</title>
        <authorList>
            <person name="Hwang S.H."/>
            <person name="Hwang W.M."/>
            <person name="Kang K."/>
            <person name="Ahn T.-Y."/>
        </authorList>
    </citation>
    <scope>NUCLEOTIDE SEQUENCE [LARGE SCALE GENOMIC DNA]</scope>
    <source>
        <strain evidence="11">SH35</strain>
    </source>
</reference>
<evidence type="ECO:0000256" key="1">
    <source>
        <dbReference type="ARBA" id="ARBA00000185"/>
    </source>
</evidence>
<feature type="domain" description="Topo IIA-type catalytic" evidence="9">
    <location>
        <begin position="43"/>
        <end position="486"/>
    </location>
</feature>
<feature type="coiled-coil region" evidence="7">
    <location>
        <begin position="338"/>
        <end position="365"/>
    </location>
</feature>
<evidence type="ECO:0000256" key="8">
    <source>
        <dbReference type="SAM" id="MobiDB-lite"/>
    </source>
</evidence>
<dbReference type="Gene3D" id="3.90.199.10">
    <property type="entry name" value="Topoisomerase II, domain 5"/>
    <property type="match status" value="1"/>
</dbReference>
<dbReference type="Pfam" id="PF00521">
    <property type="entry name" value="DNA_topoisoIV"/>
    <property type="match status" value="1"/>
</dbReference>
<name>A0A2R3Z7K9_9FLAO</name>
<evidence type="ECO:0000256" key="3">
    <source>
        <dbReference type="ARBA" id="ARBA00023029"/>
    </source>
</evidence>
<sequence>MEEHQEGAQEEQFEKKEELIRVTGMYKDWFLDYASYVILERAVPAIEDGFKPVQRRIMHSMKDLDDGRYNKVANIVGHTMQYHPHGDASIGDAMVQIGQKDLLIDTQGNWGNILTGDRAAAPRYIEARLSKFALEVLYSPKLTEWQLSYDGRKNEPVNLPVKFPLLLAQGAEGIAVGLSTRVLPHNFHELIEASILHLRGKKFKLFPDFPTGGVADISNYNDGLRGGKVRVRAKISQLDKNTLVINEIPYGTTTTSLIDSILKANDKGKIKIKKIEDNTAAEVEILIHLPSSISPDKTIDALFAFTQCENSISPLGCVIIDHKPIFLGVSEILRRSTDHTLELLKRELEIKLNELEEQWHFASLERIFIENRVYREIEEEETWEGVIRAIDEGLKPFTKHLKREVTEEDIIRLTEIRIKRISKFDIDKAQQKIEALEGEIAQVKHHLDNIVDFAVDYFKKLKKDYGQDRERKTELRIFDDIEATKVVIRNTKLYVNRKEGFVGTSLKKEEYVTDCSDIDDVICFTADGTMMVTKVDSKTFIGKDIIHVAIFKKKDKRTIYNMIYRDGKGGNVYVKRFAVTSITRDREYDLTQGKKDSKVLYFSANPNGEAEVVTVFLRQVGSIRKVKFDLDFAEVLIKGRNVKGNIVTKYSVKRIELKEEGVSTLKPRRIWFDETVKRLNVDERGELLGEFRGEDRLLVITQDGVAKTIKPELTTRFDEEMVVLEKWVKDKPISAIYWEPEKERYYVKRFLIENPDKEEKFISEHPDSFLEVISTDYYPVAEVVYTKPKGKERRENDEINLEEFISVKGIKALGNQLTTEKVNQINLLDPIPYEGQNEDEEDTEDETDSEKDITAEDIKSGEIKKVDKKSSSDGQPSLFDE</sequence>
<feature type="active site" description="O-(5'-phospho-DNA)-tyrosine intermediate" evidence="6">
    <location>
        <position position="124"/>
    </location>
</feature>
<dbReference type="OrthoDB" id="9806486at2"/>
<dbReference type="PROSITE" id="PS52040">
    <property type="entry name" value="TOPO_IIA"/>
    <property type="match status" value="1"/>
</dbReference>
<dbReference type="NCBIfam" id="NF009397">
    <property type="entry name" value="PRK12758.1"/>
    <property type="match status" value="1"/>
</dbReference>
<dbReference type="RefSeq" id="WP_107013041.1">
    <property type="nucleotide sequence ID" value="NZ_CP028136.1"/>
</dbReference>
<keyword evidence="11" id="KW-1185">Reference proteome</keyword>
<gene>
    <name evidence="10" type="ORF">C7S20_13900</name>
</gene>
<evidence type="ECO:0000256" key="6">
    <source>
        <dbReference type="PROSITE-ProRule" id="PRU01384"/>
    </source>
</evidence>
<feature type="compositionally biased region" description="Basic and acidic residues" evidence="8">
    <location>
        <begin position="850"/>
        <end position="871"/>
    </location>
</feature>
<evidence type="ECO:0000313" key="11">
    <source>
        <dbReference type="Proteomes" id="UP000241507"/>
    </source>
</evidence>
<evidence type="ECO:0000256" key="4">
    <source>
        <dbReference type="ARBA" id="ARBA00023125"/>
    </source>
</evidence>
<dbReference type="SMART" id="SM00434">
    <property type="entry name" value="TOP4c"/>
    <property type="match status" value="1"/>
</dbReference>
<comment type="catalytic activity">
    <reaction evidence="1 6">
        <text>ATP-dependent breakage, passage and rejoining of double-stranded DNA.</text>
        <dbReference type="EC" id="5.6.2.2"/>
    </reaction>
</comment>
<keyword evidence="4 6" id="KW-0238">DNA-binding</keyword>
<dbReference type="GO" id="GO:0006265">
    <property type="term" value="P:DNA topological change"/>
    <property type="evidence" value="ECO:0007669"/>
    <property type="project" value="UniProtKB-UniRule"/>
</dbReference>
<protein>
    <submittedName>
        <fullName evidence="10">DNA gyrase/topoisomerase IV subunit A</fullName>
    </submittedName>
</protein>
<dbReference type="Proteomes" id="UP000241507">
    <property type="component" value="Chromosome"/>
</dbReference>
<feature type="coiled-coil region" evidence="7">
    <location>
        <begin position="419"/>
        <end position="446"/>
    </location>
</feature>
<organism evidence="10 11">
    <name type="scientific">Christiangramia fulva</name>
    <dbReference type="NCBI Taxonomy" id="2126553"/>
    <lineage>
        <taxon>Bacteria</taxon>
        <taxon>Pseudomonadati</taxon>
        <taxon>Bacteroidota</taxon>
        <taxon>Flavobacteriia</taxon>
        <taxon>Flavobacteriales</taxon>
        <taxon>Flavobacteriaceae</taxon>
        <taxon>Christiangramia</taxon>
    </lineage>
</organism>
<dbReference type="InterPro" id="IPR013757">
    <property type="entry name" value="Topo_IIA_A_a_sf"/>
</dbReference>
<dbReference type="InterPro" id="IPR013758">
    <property type="entry name" value="Topo_IIA_A/C_ab"/>
</dbReference>
<dbReference type="AlphaFoldDB" id="A0A2R3Z7K9"/>
<keyword evidence="5 6" id="KW-0413">Isomerase</keyword>
<dbReference type="GO" id="GO:0003918">
    <property type="term" value="F:DNA topoisomerase type II (double strand cut, ATP-hydrolyzing) activity"/>
    <property type="evidence" value="ECO:0007669"/>
    <property type="project" value="UniProtKB-EC"/>
</dbReference>
<dbReference type="InterPro" id="IPR050220">
    <property type="entry name" value="Type_II_DNA_Topoisomerases"/>
</dbReference>
<dbReference type="NCBIfam" id="NF007209">
    <property type="entry name" value="PRK09631.1"/>
    <property type="match status" value="1"/>
</dbReference>
<dbReference type="GO" id="GO:0005524">
    <property type="term" value="F:ATP binding"/>
    <property type="evidence" value="ECO:0007669"/>
    <property type="project" value="InterPro"/>
</dbReference>
<evidence type="ECO:0000256" key="2">
    <source>
        <dbReference type="ARBA" id="ARBA00008263"/>
    </source>
</evidence>
<dbReference type="KEGG" id="grs:C7S20_13900"/>
<comment type="similarity">
    <text evidence="2">Belongs to the type II topoisomerase GyrA/ParC subunit family.</text>
</comment>
<dbReference type="Gene3D" id="1.10.268.10">
    <property type="entry name" value="Topoisomerase, domain 3"/>
    <property type="match status" value="1"/>
</dbReference>
<proteinExistence type="inferred from homology"/>
<dbReference type="SUPFAM" id="SSF56719">
    <property type="entry name" value="Type II DNA topoisomerase"/>
    <property type="match status" value="1"/>
</dbReference>
<dbReference type="GO" id="GO:0009330">
    <property type="term" value="C:DNA topoisomerase type II (double strand cut, ATP-hydrolyzing) complex"/>
    <property type="evidence" value="ECO:0007669"/>
    <property type="project" value="TreeGrafter"/>
</dbReference>
<evidence type="ECO:0000256" key="7">
    <source>
        <dbReference type="SAM" id="Coils"/>
    </source>
</evidence>
<dbReference type="Gene3D" id="3.30.1360.40">
    <property type="match status" value="1"/>
</dbReference>
<evidence type="ECO:0000313" key="10">
    <source>
        <dbReference type="EMBL" id="AVR46267.1"/>
    </source>
</evidence>
<dbReference type="InterPro" id="IPR002205">
    <property type="entry name" value="Topo_IIA_dom_A"/>
</dbReference>
<keyword evidence="7" id="KW-0175">Coiled coil</keyword>
<feature type="region of interest" description="Disordered" evidence="8">
    <location>
        <begin position="830"/>
        <end position="881"/>
    </location>
</feature>
<dbReference type="PANTHER" id="PTHR43493:SF5">
    <property type="entry name" value="DNA GYRASE SUBUNIT A, CHLOROPLASTIC_MITOCHONDRIAL"/>
    <property type="match status" value="1"/>
</dbReference>
<dbReference type="InterPro" id="IPR013760">
    <property type="entry name" value="Topo_IIA-like_dom_sf"/>
</dbReference>
<feature type="compositionally biased region" description="Acidic residues" evidence="8">
    <location>
        <begin position="836"/>
        <end position="849"/>
    </location>
</feature>
<evidence type="ECO:0000256" key="5">
    <source>
        <dbReference type="ARBA" id="ARBA00023235"/>
    </source>
</evidence>
<dbReference type="PANTHER" id="PTHR43493">
    <property type="entry name" value="DNA GYRASE/TOPOISOMERASE SUBUNIT A"/>
    <property type="match status" value="1"/>
</dbReference>